<proteinExistence type="predicted"/>
<accession>A0A8T0D553</accession>
<gene>
    <name evidence="1" type="ORF">P879_11569</name>
</gene>
<dbReference type="AlphaFoldDB" id="A0A8T0D553"/>
<evidence type="ECO:0000313" key="2">
    <source>
        <dbReference type="Proteomes" id="UP000699462"/>
    </source>
</evidence>
<dbReference type="Proteomes" id="UP000699462">
    <property type="component" value="Unassembled WGS sequence"/>
</dbReference>
<keyword evidence="2" id="KW-1185">Reference proteome</keyword>
<reference evidence="1 2" key="1">
    <citation type="submission" date="2019-07" db="EMBL/GenBank/DDBJ databases">
        <title>Annotation for the trematode Paragonimus westermani.</title>
        <authorList>
            <person name="Choi Y.-J."/>
        </authorList>
    </citation>
    <scope>NUCLEOTIDE SEQUENCE [LARGE SCALE GENOMIC DNA]</scope>
    <source>
        <strain evidence="1">180907_Pwestermani</strain>
    </source>
</reference>
<protein>
    <submittedName>
        <fullName evidence="1">Uncharacterized protein</fullName>
    </submittedName>
</protein>
<sequence>MRFCAGPRCRDVWQQLMKAKNSADIEIIFCLTIVVLSPLRVQSRGGKVYVQFSHVFSTIYCGNFFVSISSLTLKAINCLEPSRLSLTWPRRPGCILLKLKYAPHRMIHRHHYKHHRLFPLILSRQKTMEKEMSAVQEECGEGGPITRNGYVCVQTVNPKTPLSTKKQPSND</sequence>
<evidence type="ECO:0000313" key="1">
    <source>
        <dbReference type="EMBL" id="KAF8562702.1"/>
    </source>
</evidence>
<dbReference type="EMBL" id="JTDF01017842">
    <property type="protein sequence ID" value="KAF8562702.1"/>
    <property type="molecule type" value="Genomic_DNA"/>
</dbReference>
<organism evidence="1 2">
    <name type="scientific">Paragonimus westermani</name>
    <dbReference type="NCBI Taxonomy" id="34504"/>
    <lineage>
        <taxon>Eukaryota</taxon>
        <taxon>Metazoa</taxon>
        <taxon>Spiralia</taxon>
        <taxon>Lophotrochozoa</taxon>
        <taxon>Platyhelminthes</taxon>
        <taxon>Trematoda</taxon>
        <taxon>Digenea</taxon>
        <taxon>Plagiorchiida</taxon>
        <taxon>Troglotremata</taxon>
        <taxon>Troglotrematidae</taxon>
        <taxon>Paragonimus</taxon>
    </lineage>
</organism>
<name>A0A8T0D553_9TREM</name>
<comment type="caution">
    <text evidence="1">The sequence shown here is derived from an EMBL/GenBank/DDBJ whole genome shotgun (WGS) entry which is preliminary data.</text>
</comment>